<sequence>MTLQVYTGLSIKESDNALKNAEYSNMGAEGEDHEGDECDDSDSDSSEEEDQDEEDDDRDEDDDEDEDEEEYENEDQGYLGHWSCTGDNYATETPQHGPRMGHLFPGDKGYEDTRSRVAEENHHCDRDGHPYSDNGYMGHFNSTHNSRVEDMTSPSSVVQRGLDRLWLHDKDGVVGPVADTDVDTLVALCLLLDGASNTSIDNSSQRIQTFQQPDRHEYFGGHDDASPRPRRSCSFREIKNSSSFQPLDKDYRRDADS</sequence>
<name>A0A9P6FLZ7_9FUNG</name>
<keyword evidence="3" id="KW-1185">Reference proteome</keyword>
<organism evidence="2 3">
    <name type="scientific">Lunasporangiospora selenospora</name>
    <dbReference type="NCBI Taxonomy" id="979761"/>
    <lineage>
        <taxon>Eukaryota</taxon>
        <taxon>Fungi</taxon>
        <taxon>Fungi incertae sedis</taxon>
        <taxon>Mucoromycota</taxon>
        <taxon>Mortierellomycotina</taxon>
        <taxon>Mortierellomycetes</taxon>
        <taxon>Mortierellales</taxon>
        <taxon>Mortierellaceae</taxon>
        <taxon>Lunasporangiospora</taxon>
    </lineage>
</organism>
<feature type="compositionally biased region" description="Polar residues" evidence="1">
    <location>
        <begin position="85"/>
        <end position="94"/>
    </location>
</feature>
<reference evidence="2" key="1">
    <citation type="journal article" date="2020" name="Fungal Divers.">
        <title>Resolving the Mortierellaceae phylogeny through synthesis of multi-gene phylogenetics and phylogenomics.</title>
        <authorList>
            <person name="Vandepol N."/>
            <person name="Liber J."/>
            <person name="Desiro A."/>
            <person name="Na H."/>
            <person name="Kennedy M."/>
            <person name="Barry K."/>
            <person name="Grigoriev I.V."/>
            <person name="Miller A.N."/>
            <person name="O'Donnell K."/>
            <person name="Stajich J.E."/>
            <person name="Bonito G."/>
        </authorList>
    </citation>
    <scope>NUCLEOTIDE SEQUENCE</scope>
    <source>
        <strain evidence="2">KOD1015</strain>
    </source>
</reference>
<feature type="compositionally biased region" description="Acidic residues" evidence="1">
    <location>
        <begin position="29"/>
        <end position="75"/>
    </location>
</feature>
<feature type="region of interest" description="Disordered" evidence="1">
    <location>
        <begin position="1"/>
        <end position="111"/>
    </location>
</feature>
<dbReference type="AlphaFoldDB" id="A0A9P6FLZ7"/>
<gene>
    <name evidence="2" type="ORF">BGW38_006294</name>
</gene>
<evidence type="ECO:0000313" key="3">
    <source>
        <dbReference type="Proteomes" id="UP000780801"/>
    </source>
</evidence>
<protein>
    <submittedName>
        <fullName evidence="2">Uncharacterized protein</fullName>
    </submittedName>
</protein>
<proteinExistence type="predicted"/>
<dbReference type="EMBL" id="JAABOA010004005">
    <property type="protein sequence ID" value="KAF9578103.1"/>
    <property type="molecule type" value="Genomic_DNA"/>
</dbReference>
<dbReference type="Proteomes" id="UP000780801">
    <property type="component" value="Unassembled WGS sequence"/>
</dbReference>
<accession>A0A9P6FLZ7</accession>
<evidence type="ECO:0000313" key="2">
    <source>
        <dbReference type="EMBL" id="KAF9578103.1"/>
    </source>
</evidence>
<feature type="region of interest" description="Disordered" evidence="1">
    <location>
        <begin position="214"/>
        <end position="239"/>
    </location>
</feature>
<evidence type="ECO:0000256" key="1">
    <source>
        <dbReference type="SAM" id="MobiDB-lite"/>
    </source>
</evidence>
<comment type="caution">
    <text evidence="2">The sequence shown here is derived from an EMBL/GenBank/DDBJ whole genome shotgun (WGS) entry which is preliminary data.</text>
</comment>
<feature type="compositionally biased region" description="Basic and acidic residues" evidence="1">
    <location>
        <begin position="214"/>
        <end position="227"/>
    </location>
</feature>